<dbReference type="Gene3D" id="3.40.50.720">
    <property type="entry name" value="NAD(P)-binding Rossmann-like Domain"/>
    <property type="match status" value="1"/>
</dbReference>
<dbReference type="PANTHER" id="PTHR10491">
    <property type="entry name" value="DTDP-4-DEHYDRORHAMNOSE REDUCTASE"/>
    <property type="match status" value="1"/>
</dbReference>
<dbReference type="InterPro" id="IPR005913">
    <property type="entry name" value="dTDP_dehydrorham_reduct"/>
</dbReference>
<dbReference type="Pfam" id="PF04321">
    <property type="entry name" value="RmlD_sub_bind"/>
    <property type="match status" value="1"/>
</dbReference>
<keyword evidence="6" id="KW-0560">Oxidoreductase</keyword>
<protein>
    <recommendedName>
        <fullName evidence="4 6">dTDP-4-dehydrorhamnose reductase</fullName>
        <ecNumber evidence="3 6">1.1.1.133</ecNumber>
    </recommendedName>
</protein>
<evidence type="ECO:0000313" key="8">
    <source>
        <dbReference type="EMBL" id="MCW1914794.1"/>
    </source>
</evidence>
<comment type="pathway">
    <text evidence="1 6">Carbohydrate biosynthesis; dTDP-L-rhamnose biosynthesis.</text>
</comment>
<dbReference type="PANTHER" id="PTHR10491:SF4">
    <property type="entry name" value="METHIONINE ADENOSYLTRANSFERASE 2 SUBUNIT BETA"/>
    <property type="match status" value="1"/>
</dbReference>
<feature type="domain" description="RmlD-like substrate binding" evidence="7">
    <location>
        <begin position="6"/>
        <end position="291"/>
    </location>
</feature>
<evidence type="ECO:0000259" key="7">
    <source>
        <dbReference type="Pfam" id="PF04321"/>
    </source>
</evidence>
<comment type="caution">
    <text evidence="8">The sequence shown here is derived from an EMBL/GenBank/DDBJ whole genome shotgun (WGS) entry which is preliminary data.</text>
</comment>
<dbReference type="Proteomes" id="UP001165653">
    <property type="component" value="Unassembled WGS sequence"/>
</dbReference>
<evidence type="ECO:0000256" key="1">
    <source>
        <dbReference type="ARBA" id="ARBA00004781"/>
    </source>
</evidence>
<evidence type="ECO:0000256" key="5">
    <source>
        <dbReference type="ARBA" id="ARBA00048200"/>
    </source>
</evidence>
<proteinExistence type="inferred from homology"/>
<evidence type="ECO:0000313" key="9">
    <source>
        <dbReference type="Proteomes" id="UP001165653"/>
    </source>
</evidence>
<sequence length="305" mass="32618">MKRPPRIVIVGAAGRLGQALEARFSRDATVLGLARPQIDLSSSQSIRAALEPLRFDHLMLPAAMTAVDACETNPDQAYAINTAAPGLIAEICAEKKAQMTHFSTDFVFDGAKQGEYSEEDAVNPLGIYGDSKLQGEHAVLAASPLHLVARVSWLYGPGKPAFPEWIVDQACQHPELALPADKTGSPVSSTDVAELLDPLLFGPGGEPASGIFHLCSSGSCSHQVWGQACLDLAVELGIPLRTREILGNSLADVRAFVAKRPPNSVMSTAKYTAFTGRSPRPWQEALREHFATSPTFRKYLAAACG</sequence>
<keyword evidence="6" id="KW-0521">NADP</keyword>
<dbReference type="InterPro" id="IPR029903">
    <property type="entry name" value="RmlD-like-bd"/>
</dbReference>
<dbReference type="Gene3D" id="3.90.25.10">
    <property type="entry name" value="UDP-galactose 4-epimerase, domain 1"/>
    <property type="match status" value="1"/>
</dbReference>
<dbReference type="InterPro" id="IPR036291">
    <property type="entry name" value="NAD(P)-bd_dom_sf"/>
</dbReference>
<comment type="similarity">
    <text evidence="2 6">Belongs to the dTDP-4-dehydrorhamnose reductase family.</text>
</comment>
<gene>
    <name evidence="8" type="ORF">OJ996_14500</name>
</gene>
<evidence type="ECO:0000256" key="3">
    <source>
        <dbReference type="ARBA" id="ARBA00012929"/>
    </source>
</evidence>
<evidence type="ECO:0000256" key="4">
    <source>
        <dbReference type="ARBA" id="ARBA00017099"/>
    </source>
</evidence>
<organism evidence="8 9">
    <name type="scientific">Luteolibacter rhizosphaerae</name>
    <dbReference type="NCBI Taxonomy" id="2989719"/>
    <lineage>
        <taxon>Bacteria</taxon>
        <taxon>Pseudomonadati</taxon>
        <taxon>Verrucomicrobiota</taxon>
        <taxon>Verrucomicrobiia</taxon>
        <taxon>Verrucomicrobiales</taxon>
        <taxon>Verrucomicrobiaceae</taxon>
        <taxon>Luteolibacter</taxon>
    </lineage>
</organism>
<comment type="catalytic activity">
    <reaction evidence="5">
        <text>dTDP-beta-L-rhamnose + NADP(+) = dTDP-4-dehydro-beta-L-rhamnose + NADPH + H(+)</text>
        <dbReference type="Rhea" id="RHEA:21796"/>
        <dbReference type="ChEBI" id="CHEBI:15378"/>
        <dbReference type="ChEBI" id="CHEBI:57510"/>
        <dbReference type="ChEBI" id="CHEBI:57783"/>
        <dbReference type="ChEBI" id="CHEBI:58349"/>
        <dbReference type="ChEBI" id="CHEBI:62830"/>
        <dbReference type="EC" id="1.1.1.133"/>
    </reaction>
</comment>
<accession>A0ABT3G4L4</accession>
<reference evidence="8" key="1">
    <citation type="submission" date="2022-10" db="EMBL/GenBank/DDBJ databases">
        <title>Luteolibacter sp. GHJ8, whole genome shotgun sequencing project.</title>
        <authorList>
            <person name="Zhao G."/>
            <person name="Shen L."/>
        </authorList>
    </citation>
    <scope>NUCLEOTIDE SEQUENCE</scope>
    <source>
        <strain evidence="8">GHJ8</strain>
    </source>
</reference>
<dbReference type="CDD" id="cd05254">
    <property type="entry name" value="dTDP_HR_like_SDR_e"/>
    <property type="match status" value="1"/>
</dbReference>
<evidence type="ECO:0000256" key="2">
    <source>
        <dbReference type="ARBA" id="ARBA00010944"/>
    </source>
</evidence>
<name>A0ABT3G4L4_9BACT</name>
<dbReference type="EMBL" id="JAPDDR010000007">
    <property type="protein sequence ID" value="MCW1914794.1"/>
    <property type="molecule type" value="Genomic_DNA"/>
</dbReference>
<dbReference type="EC" id="1.1.1.133" evidence="3 6"/>
<dbReference type="SUPFAM" id="SSF51735">
    <property type="entry name" value="NAD(P)-binding Rossmann-fold domains"/>
    <property type="match status" value="1"/>
</dbReference>
<comment type="function">
    <text evidence="6">Catalyzes the reduction of dTDP-6-deoxy-L-lyxo-4-hexulose to yield dTDP-L-rhamnose.</text>
</comment>
<keyword evidence="9" id="KW-1185">Reference proteome</keyword>
<evidence type="ECO:0000256" key="6">
    <source>
        <dbReference type="RuleBase" id="RU364082"/>
    </source>
</evidence>
<dbReference type="RefSeq" id="WP_264514329.1">
    <property type="nucleotide sequence ID" value="NZ_JAPDDR010000007.1"/>
</dbReference>